<keyword evidence="6" id="KW-1185">Reference proteome</keyword>
<accession>A0ABZ2GDJ5</accession>
<dbReference type="Pfam" id="PF20148">
    <property type="entry name" value="DUF6531"/>
    <property type="match status" value="1"/>
</dbReference>
<dbReference type="PANTHER" id="PTHR32305:SF15">
    <property type="entry name" value="PROTEIN RHSA-RELATED"/>
    <property type="match status" value="1"/>
</dbReference>
<dbReference type="SUPFAM" id="SSF49478">
    <property type="entry name" value="Cna protein B-type domain"/>
    <property type="match status" value="1"/>
</dbReference>
<feature type="domain" description="Teneurin-like YD-shell" evidence="4">
    <location>
        <begin position="757"/>
        <end position="875"/>
    </location>
</feature>
<dbReference type="EMBL" id="CP125967">
    <property type="protein sequence ID" value="WWO39310.1"/>
    <property type="molecule type" value="Genomic_DNA"/>
</dbReference>
<reference evidence="5 6" key="1">
    <citation type="journal article" date="2024" name="Front. Plant Sci.">
        <title>Comprehensive phenomic and genomic studies of the species, Pectobacterium cacticida and proposal for reclassification as Alcorniella cacticida comb. nov.</title>
        <authorList>
            <person name="Jonca J."/>
            <person name="Pirhonen M."/>
            <person name="Waleron M.M."/>
            <person name="Gawor J."/>
            <person name="Mrozik A."/>
            <person name="Smoktunowicz M."/>
            <person name="Waleron K."/>
            <person name="Waleron M."/>
        </authorList>
    </citation>
    <scope>NUCLEOTIDE SEQUENCE [LARGE SCALE GENOMIC DNA]</scope>
    <source>
        <strain evidence="5 6">DPMP6</strain>
    </source>
</reference>
<feature type="compositionally biased region" description="Polar residues" evidence="2">
    <location>
        <begin position="428"/>
        <end position="449"/>
    </location>
</feature>
<dbReference type="Pfam" id="PF05593">
    <property type="entry name" value="RHS_repeat"/>
    <property type="match status" value="2"/>
</dbReference>
<gene>
    <name evidence="5" type="ORF">QNA12_04695</name>
</gene>
<evidence type="ECO:0000313" key="5">
    <source>
        <dbReference type="EMBL" id="WWO39310.1"/>
    </source>
</evidence>
<proteinExistence type="predicted"/>
<name>A0ABZ2GDJ5_9GAMM</name>
<organism evidence="5 6">
    <name type="scientific">Pectobacterium cacticida</name>
    <dbReference type="NCBI Taxonomy" id="69221"/>
    <lineage>
        <taxon>Bacteria</taxon>
        <taxon>Pseudomonadati</taxon>
        <taxon>Pseudomonadota</taxon>
        <taxon>Gammaproteobacteria</taxon>
        <taxon>Enterobacterales</taxon>
        <taxon>Pectobacteriaceae</taxon>
        <taxon>Pectobacterium</taxon>
    </lineage>
</organism>
<dbReference type="PROSITE" id="PS51257">
    <property type="entry name" value="PROKAR_LIPOPROTEIN"/>
    <property type="match status" value="1"/>
</dbReference>
<evidence type="ECO:0000313" key="6">
    <source>
        <dbReference type="Proteomes" id="UP001379444"/>
    </source>
</evidence>
<feature type="domain" description="Teneurin-like YD-shell" evidence="4">
    <location>
        <begin position="1210"/>
        <end position="1474"/>
    </location>
</feature>
<feature type="region of interest" description="Disordered" evidence="2">
    <location>
        <begin position="401"/>
        <end position="450"/>
    </location>
</feature>
<dbReference type="InterPro" id="IPR049802">
    <property type="entry name" value="RhsC-like_FIX"/>
</dbReference>
<dbReference type="Pfam" id="PF25023">
    <property type="entry name" value="TEN_YD-shell"/>
    <property type="match status" value="2"/>
</dbReference>
<dbReference type="InterPro" id="IPR045351">
    <property type="entry name" value="DUF6531"/>
</dbReference>
<dbReference type="InterPro" id="IPR050708">
    <property type="entry name" value="T6SS_VgrG/RHS"/>
</dbReference>
<dbReference type="InterPro" id="IPR022385">
    <property type="entry name" value="Rhs_assc_core"/>
</dbReference>
<feature type="compositionally biased region" description="Basic and acidic residues" evidence="2">
    <location>
        <begin position="411"/>
        <end position="420"/>
    </location>
</feature>
<dbReference type="InterPro" id="IPR056823">
    <property type="entry name" value="TEN-like_YD-shell"/>
</dbReference>
<protein>
    <submittedName>
        <fullName evidence="5">RHS repeat-associated core domain-containing protein</fullName>
    </submittedName>
</protein>
<dbReference type="CDD" id="cd20746">
    <property type="entry name" value="FIX_Ntox15_NUC_DUF4112_RhsA-like"/>
    <property type="match status" value="1"/>
</dbReference>
<sequence>MNQDKSSALSASGEAANESFSTDNNISGGCTTCGCETFVQYVYSSGEPVANAPFILTDSRGNEIDGETDDNGFFKIHDMACGNYQLDIHEGSDDFNPQDTVENNPVLQKNPTYAVLAGEYFTLYLLLHEKGIIEYDAEDSERYDEVNVDDSTFGGLLFSNVEDKYQLAYDRFQELKKQINAGDRELKQAINKIHHSLSAEVADQTTETSVLLLSQIILGFFPVVGQAPDVYFISEWCWAAYKKPDNLEDNYFLAEGALNIIGVIPGPGHALKIAGKSVVRAMKVLEKNALDNQAIQLAVREIRYLSNGNIVRWLKDFARKINEVAKEAINLLNKIITAIEGMINNATSSAKSWIVAFTKNSFSAICGVIKKLIDKFKEIINKIKEKVNEFIGKIITRKSGSTVGKGAATKPEIKVADKTPSDVGGTPGHSSSQAQKADGKSCSTSNHCQSEGEPVDMATGYVIDWRTDFQLSGILPLPMKRYYRSGGERKPGLLGTVWRTNWDISLTLNEGVAMLMDGEFNQAFFALPDEGAFSRAPSNPQWRLTRQQGELVLHHVGGLRYRFAYALGLQLCLTSIDDAVGNRVTFEWMLGELRWVTLSDGRLIHVTTEHQRMTALTLCTPQRQPLKTLARYTYDEHGYLLSVRAEEGRNFDYRYSPEGWLLRWSDLGSTWVEHDYDKKGRAIRDRTAEGYWPGHFEYDDDTLTSHYHSGFGGIFSYVRDARNNILLKRTPDGGETRFEWVDNQLMAETDPLGGRTVYQRNDWGQVTAVTLPDGAIHHYTYDDDGHLLAYTDPLGNVWHYQRNDAGQVVEVNDPEGREWLYRYDDAGLLSTVISPDGVLQRYHYNARGLLSRLERDAAPTVRFRYDDFDRLTERHIEHEAGVQVRRWEYDGGRASPAKVVYEDGSETRFGYDVEGNLTAVTDALGQRYQFRYGAFDNLLDATDPLGATVRYHYNAEAEFAGVTNSQGRDWTYGFDHSGRLSEERHYDGRVYQYQYDVADRLVQRIAPDGSTLHYAHDAAGRIITITARNADGETDSVTALNYDAAGRLIRAANPDAVVEYAYNRAGQVVAETLNGEAVQSDYDAGGQRARVDGLLAPLHLAWQSGRLASLAIGAHAPLQFSHTAAGEEQRRTNGNGFSLRHDWSPTGLLQRQALEGADGRVNDVLERRYQYDVLDRLTGITDSHWGEQAFRLNGAGLVTAERRDQGRRRQARLFGYDSEQNLCEVAQIAPGLGETLKVQDAVVQASARYDAAGRVVERGHTQYRYDDCGRLIVKRETRPGFRPKETYFDWDAQDRLVRVSLPDGARWRYRYDAFGRRINKVREGQSPSAQAVTRVAYRWDGDQLTGQQQYRADGSAAREVQWVYEPGSFRPLAQVEAKGGSTRLHYIVTDLTGTARELCSEEGEIHWRGEQALWGGYREERRPIPLRRYLGDAANEEVYCELRYQGQLYDAETGLYYNRHRYYDTESGQYLSPDPIGLAGGLRPQGYVHNPLEWVDPLGLVGCPLKDSPLGKNGVELERTVSKKGNVKVDTLFENSNDAKNWAAEKLGPGKTRMYDSNGKWIGWQNKAGDSVYWGHNDWGKGVGKSTYPHLNININGEKGHLFLRDKIINRGQWDDFSNAFK</sequence>
<dbReference type="InterPro" id="IPR006530">
    <property type="entry name" value="YD"/>
</dbReference>
<evidence type="ECO:0000256" key="2">
    <source>
        <dbReference type="SAM" id="MobiDB-lite"/>
    </source>
</evidence>
<dbReference type="Proteomes" id="UP001379444">
    <property type="component" value="Chromosome"/>
</dbReference>
<keyword evidence="1" id="KW-0677">Repeat</keyword>
<dbReference type="InterPro" id="IPR031325">
    <property type="entry name" value="RHS_repeat"/>
</dbReference>
<dbReference type="NCBIfam" id="TIGR01643">
    <property type="entry name" value="YD_repeat_2x"/>
    <property type="match status" value="10"/>
</dbReference>
<evidence type="ECO:0000259" key="3">
    <source>
        <dbReference type="Pfam" id="PF20148"/>
    </source>
</evidence>
<feature type="region of interest" description="Disordered" evidence="2">
    <location>
        <begin position="1"/>
        <end position="21"/>
    </location>
</feature>
<evidence type="ECO:0000259" key="4">
    <source>
        <dbReference type="Pfam" id="PF25023"/>
    </source>
</evidence>
<dbReference type="SUPFAM" id="SSF69304">
    <property type="entry name" value="Tricorn protease N-terminal domain"/>
    <property type="match status" value="1"/>
</dbReference>
<feature type="domain" description="DUF6531" evidence="3">
    <location>
        <begin position="452"/>
        <end position="519"/>
    </location>
</feature>
<feature type="compositionally biased region" description="Polar residues" evidence="2">
    <location>
        <begin position="1"/>
        <end position="10"/>
    </location>
</feature>
<dbReference type="Gene3D" id="2.180.10.10">
    <property type="entry name" value="RHS repeat-associated core"/>
    <property type="match status" value="2"/>
</dbReference>
<dbReference type="PANTHER" id="PTHR32305">
    <property type="match status" value="1"/>
</dbReference>
<evidence type="ECO:0000256" key="1">
    <source>
        <dbReference type="ARBA" id="ARBA00022737"/>
    </source>
</evidence>
<dbReference type="RefSeq" id="WP_264496700.1">
    <property type="nucleotide sequence ID" value="NZ_CP109947.1"/>
</dbReference>
<dbReference type="SUPFAM" id="SSF82171">
    <property type="entry name" value="DPP6 N-terminal domain-like"/>
    <property type="match status" value="1"/>
</dbReference>
<dbReference type="NCBIfam" id="TIGR03696">
    <property type="entry name" value="Rhs_assc_core"/>
    <property type="match status" value="1"/>
</dbReference>